<proteinExistence type="predicted"/>
<dbReference type="Proteomes" id="UP001159427">
    <property type="component" value="Unassembled WGS sequence"/>
</dbReference>
<comment type="caution">
    <text evidence="2">The sequence shown here is derived from an EMBL/GenBank/DDBJ whole genome shotgun (WGS) entry which is preliminary data.</text>
</comment>
<organism evidence="2 3">
    <name type="scientific">Porites evermanni</name>
    <dbReference type="NCBI Taxonomy" id="104178"/>
    <lineage>
        <taxon>Eukaryota</taxon>
        <taxon>Metazoa</taxon>
        <taxon>Cnidaria</taxon>
        <taxon>Anthozoa</taxon>
        <taxon>Hexacorallia</taxon>
        <taxon>Scleractinia</taxon>
        <taxon>Fungiina</taxon>
        <taxon>Poritidae</taxon>
        <taxon>Porites</taxon>
    </lineage>
</organism>
<feature type="compositionally biased region" description="Basic and acidic residues" evidence="1">
    <location>
        <begin position="83"/>
        <end position="100"/>
    </location>
</feature>
<gene>
    <name evidence="2" type="ORF">PEVE_00009483</name>
</gene>
<reference evidence="2 3" key="1">
    <citation type="submission" date="2022-05" db="EMBL/GenBank/DDBJ databases">
        <authorList>
            <consortium name="Genoscope - CEA"/>
            <person name="William W."/>
        </authorList>
    </citation>
    <scope>NUCLEOTIDE SEQUENCE [LARGE SCALE GENOMIC DNA]</scope>
</reference>
<evidence type="ECO:0000313" key="2">
    <source>
        <dbReference type="EMBL" id="CAH3174311.1"/>
    </source>
</evidence>
<accession>A0ABN8R678</accession>
<evidence type="ECO:0000313" key="3">
    <source>
        <dbReference type="Proteomes" id="UP001159427"/>
    </source>
</evidence>
<sequence length="173" mass="19440">MLYIPQQVGKDSQLCAKESHFEIGCPLRGIGNRLVRADPLSTKKYLLAEKYLISLALEAIEESSDYLLTVQSIPENYSNDNTKSLRESRPSSKETHRHFDSRSRYTDCEVRFKRRKELQCQGANFSNGGQDKSYGSNSSDSLLTRSPPDTAVSLSLSMFHLFLAPEAKATTIL</sequence>
<protein>
    <submittedName>
        <fullName evidence="2">Uncharacterized protein</fullName>
    </submittedName>
</protein>
<feature type="region of interest" description="Disordered" evidence="1">
    <location>
        <begin position="122"/>
        <end position="145"/>
    </location>
</feature>
<dbReference type="EMBL" id="CALNXI010001659">
    <property type="protein sequence ID" value="CAH3174311.1"/>
    <property type="molecule type" value="Genomic_DNA"/>
</dbReference>
<feature type="compositionally biased region" description="Polar residues" evidence="1">
    <location>
        <begin position="122"/>
        <end position="144"/>
    </location>
</feature>
<keyword evidence="3" id="KW-1185">Reference proteome</keyword>
<evidence type="ECO:0000256" key="1">
    <source>
        <dbReference type="SAM" id="MobiDB-lite"/>
    </source>
</evidence>
<feature type="region of interest" description="Disordered" evidence="1">
    <location>
        <begin position="78"/>
        <end position="100"/>
    </location>
</feature>
<name>A0ABN8R678_9CNID</name>